<evidence type="ECO:0000313" key="2">
    <source>
        <dbReference type="EMBL" id="TJZ63313.1"/>
    </source>
</evidence>
<dbReference type="EMBL" id="SUME01000001">
    <property type="protein sequence ID" value="TJZ63313.1"/>
    <property type="molecule type" value="Genomic_DNA"/>
</dbReference>
<keyword evidence="3" id="KW-1185">Reference proteome</keyword>
<proteinExistence type="predicted"/>
<feature type="signal peptide" evidence="1">
    <location>
        <begin position="1"/>
        <end position="20"/>
    </location>
</feature>
<dbReference type="Proteomes" id="UP000306808">
    <property type="component" value="Unassembled WGS sequence"/>
</dbReference>
<feature type="chain" id="PRO_5021001182" description="DUF302 domain-containing protein" evidence="1">
    <location>
        <begin position="21"/>
        <end position="193"/>
    </location>
</feature>
<keyword evidence="1" id="KW-0732">Signal</keyword>
<reference evidence="2 3" key="1">
    <citation type="submission" date="2019-04" db="EMBL/GenBank/DDBJ databases">
        <title>Sphingobacterium olei sp. nov., isolated from oil-contaminated soil.</title>
        <authorList>
            <person name="Liu B."/>
        </authorList>
    </citation>
    <scope>NUCLEOTIDE SEQUENCE [LARGE SCALE GENOMIC DNA]</scope>
    <source>
        <strain evidence="2 3">HAL-9</strain>
    </source>
</reference>
<accession>A0A4U0P778</accession>
<name>A0A4U0P778_9SPHI</name>
<evidence type="ECO:0000313" key="3">
    <source>
        <dbReference type="Proteomes" id="UP000306808"/>
    </source>
</evidence>
<comment type="caution">
    <text evidence="2">The sequence shown here is derived from an EMBL/GenBank/DDBJ whole genome shotgun (WGS) entry which is preliminary data.</text>
</comment>
<dbReference type="AlphaFoldDB" id="A0A4U0P778"/>
<dbReference type="RefSeq" id="WP_136899857.1">
    <property type="nucleotide sequence ID" value="NZ_SUME01000001.1"/>
</dbReference>
<protein>
    <recommendedName>
        <fullName evidence="4">DUF302 domain-containing protein</fullName>
    </recommendedName>
</protein>
<evidence type="ECO:0008006" key="4">
    <source>
        <dbReference type="Google" id="ProtNLM"/>
    </source>
</evidence>
<dbReference type="OrthoDB" id="705474at2"/>
<sequence length="193" mass="21741">MKKRIVFLFLLFISVGYSYAQQNDLNYPLTNMTNASIKGDSETLIKYTSPRLIKVMGGNSNALKLFKEVYSSMLQTGVSIDSIVNYTKGPIYNIGQLRYLQIPQIIIMNTKEEGKKLIGHGLLLALNETGKGPWTFLDYGNLNQQQVDILLPEFKGVVDLVNRPETKPILVDNTEVDNLVNEVLKTLDKMLNP</sequence>
<gene>
    <name evidence="2" type="ORF">FAZ15_03275</name>
</gene>
<organism evidence="2 3">
    <name type="scientific">Sphingobacterium olei</name>
    <dbReference type="NCBI Taxonomy" id="2571155"/>
    <lineage>
        <taxon>Bacteria</taxon>
        <taxon>Pseudomonadati</taxon>
        <taxon>Bacteroidota</taxon>
        <taxon>Sphingobacteriia</taxon>
        <taxon>Sphingobacteriales</taxon>
        <taxon>Sphingobacteriaceae</taxon>
        <taxon>Sphingobacterium</taxon>
    </lineage>
</organism>
<evidence type="ECO:0000256" key="1">
    <source>
        <dbReference type="SAM" id="SignalP"/>
    </source>
</evidence>